<dbReference type="GO" id="GO:0000287">
    <property type="term" value="F:magnesium ion binding"/>
    <property type="evidence" value="ECO:0007669"/>
    <property type="project" value="UniProtKB-UniRule"/>
</dbReference>
<feature type="binding site" evidence="10">
    <location>
        <position position="466"/>
    </location>
    <ligand>
        <name>ATP</name>
        <dbReference type="ChEBI" id="CHEBI:30616"/>
    </ligand>
</feature>
<keyword evidence="14" id="KW-1185">Reference proteome</keyword>
<dbReference type="InterPro" id="IPR004887">
    <property type="entry name" value="GSH_synth_subst-bd"/>
</dbReference>
<dbReference type="InterPro" id="IPR014709">
    <property type="entry name" value="Glutathione_synthase_C_euk"/>
</dbReference>
<evidence type="ECO:0000256" key="5">
    <source>
        <dbReference type="ARBA" id="ARBA00022723"/>
    </source>
</evidence>
<evidence type="ECO:0000256" key="3">
    <source>
        <dbReference type="ARBA" id="ARBA00022598"/>
    </source>
</evidence>
<evidence type="ECO:0000256" key="6">
    <source>
        <dbReference type="ARBA" id="ARBA00022741"/>
    </source>
</evidence>
<evidence type="ECO:0000256" key="8">
    <source>
        <dbReference type="ARBA" id="ARBA00022842"/>
    </source>
</evidence>
<dbReference type="Gene3D" id="1.10.1080.10">
    <property type="entry name" value="Glutathione Synthetase, Chain A, domain 3"/>
    <property type="match status" value="1"/>
</dbReference>
<name>A0A0L0FT98_9EUKA</name>
<dbReference type="eggNOG" id="KOG0021">
    <property type="taxonomic scope" value="Eukaryota"/>
</dbReference>
<dbReference type="InterPro" id="IPR014049">
    <property type="entry name" value="Glutathione_synthase_N_euk"/>
</dbReference>
<feature type="domain" description="Glutathione synthase substrate-binding" evidence="12">
    <location>
        <begin position="205"/>
        <end position="311"/>
    </location>
</feature>
<dbReference type="SUPFAM" id="SSF52440">
    <property type="entry name" value="PreATP-grasp domain"/>
    <property type="match status" value="1"/>
</dbReference>
<dbReference type="GO" id="GO:0043295">
    <property type="term" value="F:glutathione binding"/>
    <property type="evidence" value="ECO:0007669"/>
    <property type="project" value="UniProtKB-UniRule"/>
</dbReference>
<evidence type="ECO:0000256" key="11">
    <source>
        <dbReference type="PIRSR" id="PIRSR001558-2"/>
    </source>
</evidence>
<dbReference type="STRING" id="667725.A0A0L0FT98"/>
<sequence>MMERKENIPAIDQATINQTGEWELMHGVALRNADGTARHCPYSIAPVTLERTTYEKLVRVTPLISKLIHGVSEDQAFLEENVTGAALADPFFGRLLKINKQIMANNPARLPLLIIRTDYMDDRNQGARVIEFNGIAAGMAPFGQRVHEFHRYVQMQWPEVFSRWVAADNGELAVNKGLDNLAKGIADTAFEVRSRSDDKGKGKPVFIMVVQEDEDNVYDQHLLEMKLLDLGVRPVRRTFDQLSKELSTGPNQRLILKDIGGVDVVYLRVGYQCIDYFIPGEPECCSALINTRAYIEKHRVAMNATVSQQLATSKTIQMVITNMSAKQLSRWGLTEAEGVEVLSVLAEMKPIDANTATWLRDHADVHDWVLKNQGEGGGHCVFGSDIFTKLAELKPDKYKAWALMLRLFPHERERPALAVRDNKASVVEDLISEIGLFTVHFEGKPMAGDDGYAGYLIRSKPAQENEGGVHTGKGVLDSILLIN</sequence>
<feature type="binding site" evidence="10">
    <location>
        <position position="460"/>
    </location>
    <ligand>
        <name>ATP</name>
        <dbReference type="ChEBI" id="CHEBI:30616"/>
    </ligand>
</feature>
<dbReference type="OrthoDB" id="2020073at2759"/>
<evidence type="ECO:0000256" key="9">
    <source>
        <dbReference type="PIRNR" id="PIRNR001558"/>
    </source>
</evidence>
<dbReference type="GO" id="GO:0005829">
    <property type="term" value="C:cytosol"/>
    <property type="evidence" value="ECO:0007669"/>
    <property type="project" value="TreeGrafter"/>
</dbReference>
<feature type="binding site" evidence="10">
    <location>
        <position position="314"/>
    </location>
    <ligand>
        <name>ATP</name>
        <dbReference type="ChEBI" id="CHEBI:30616"/>
    </ligand>
</feature>
<dbReference type="EMBL" id="KQ242210">
    <property type="protein sequence ID" value="KNC80007.1"/>
    <property type="molecule type" value="Genomic_DNA"/>
</dbReference>
<gene>
    <name evidence="13" type="ORF">SARC_07622</name>
</gene>
<evidence type="ECO:0000313" key="13">
    <source>
        <dbReference type="EMBL" id="KNC80007.1"/>
    </source>
</evidence>
<dbReference type="UniPathway" id="UPA00142">
    <property type="reaction ID" value="UER00210"/>
</dbReference>
<dbReference type="InterPro" id="IPR037013">
    <property type="entry name" value="GSH-S_sub-bd_sf"/>
</dbReference>
<dbReference type="AlphaFoldDB" id="A0A0L0FT98"/>
<dbReference type="Gene3D" id="3.30.1490.50">
    <property type="match status" value="1"/>
</dbReference>
<evidence type="ECO:0000256" key="7">
    <source>
        <dbReference type="ARBA" id="ARBA00022840"/>
    </source>
</evidence>
<protein>
    <recommendedName>
        <fullName evidence="9">Glutathione synthetase</fullName>
        <shortName evidence="9">GSH-S</shortName>
        <ecNumber evidence="9">6.3.2.3</ecNumber>
    </recommendedName>
</protein>
<dbReference type="GO" id="GO:0005524">
    <property type="term" value="F:ATP binding"/>
    <property type="evidence" value="ECO:0007669"/>
    <property type="project" value="UniProtKB-UniRule"/>
</dbReference>
<keyword evidence="7 9" id="KW-0067">ATP-binding</keyword>
<evidence type="ECO:0000259" key="12">
    <source>
        <dbReference type="Pfam" id="PF03199"/>
    </source>
</evidence>
<dbReference type="RefSeq" id="XP_014153909.1">
    <property type="nucleotide sequence ID" value="XM_014298434.1"/>
</dbReference>
<evidence type="ECO:0000256" key="4">
    <source>
        <dbReference type="ARBA" id="ARBA00022684"/>
    </source>
</evidence>
<comment type="catalytic activity">
    <reaction evidence="9">
        <text>gamma-L-glutamyl-L-cysteine + glycine + ATP = glutathione + ADP + phosphate + H(+)</text>
        <dbReference type="Rhea" id="RHEA:13557"/>
        <dbReference type="ChEBI" id="CHEBI:15378"/>
        <dbReference type="ChEBI" id="CHEBI:30616"/>
        <dbReference type="ChEBI" id="CHEBI:43474"/>
        <dbReference type="ChEBI" id="CHEBI:57305"/>
        <dbReference type="ChEBI" id="CHEBI:57925"/>
        <dbReference type="ChEBI" id="CHEBI:58173"/>
        <dbReference type="ChEBI" id="CHEBI:456216"/>
        <dbReference type="EC" id="6.3.2.3"/>
    </reaction>
</comment>
<dbReference type="PIRSF" id="PIRSF001558">
    <property type="entry name" value="GSHase"/>
    <property type="match status" value="1"/>
</dbReference>
<keyword evidence="5 9" id="KW-0479">Metal-binding</keyword>
<dbReference type="GO" id="GO:0004363">
    <property type="term" value="F:glutathione synthase activity"/>
    <property type="evidence" value="ECO:0007669"/>
    <property type="project" value="UniProtKB-UniRule"/>
</dbReference>
<keyword evidence="3 9" id="KW-0436">Ligase</keyword>
<dbReference type="GeneID" id="25908126"/>
<dbReference type="Gene3D" id="3.40.50.1760">
    <property type="entry name" value="Glutathione synthase, substrate-binding domain superfamily, eukaryotic"/>
    <property type="match status" value="1"/>
</dbReference>
<keyword evidence="4 9" id="KW-0317">Glutathione biosynthesis</keyword>
<dbReference type="PANTHER" id="PTHR11130:SF0">
    <property type="entry name" value="GLUTATHIONE SYNTHETASE"/>
    <property type="match status" value="1"/>
</dbReference>
<feature type="binding site" evidence="10">
    <location>
        <position position="433"/>
    </location>
    <ligand>
        <name>ATP</name>
        <dbReference type="ChEBI" id="CHEBI:30616"/>
    </ligand>
</feature>
<feature type="binding site" evidence="10">
    <location>
        <position position="220"/>
    </location>
    <ligand>
        <name>substrate</name>
    </ligand>
</feature>
<dbReference type="Gene3D" id="3.30.1490.80">
    <property type="match status" value="1"/>
</dbReference>
<dbReference type="Pfam" id="PF03199">
    <property type="entry name" value="GSH_synthase"/>
    <property type="match status" value="1"/>
</dbReference>
<dbReference type="SUPFAM" id="SSF56059">
    <property type="entry name" value="Glutathione synthetase ATP-binding domain-like"/>
    <property type="match status" value="1"/>
</dbReference>
<organism evidence="13 14">
    <name type="scientific">Sphaeroforma arctica JP610</name>
    <dbReference type="NCBI Taxonomy" id="667725"/>
    <lineage>
        <taxon>Eukaryota</taxon>
        <taxon>Ichthyosporea</taxon>
        <taxon>Ichthyophonida</taxon>
        <taxon>Sphaeroforma</taxon>
    </lineage>
</organism>
<dbReference type="InterPro" id="IPR005615">
    <property type="entry name" value="Glutathione_synthase"/>
</dbReference>
<feature type="binding site" evidence="10">
    <location>
        <position position="458"/>
    </location>
    <ligand>
        <name>ATP</name>
        <dbReference type="ChEBI" id="CHEBI:30616"/>
    </ligand>
</feature>
<evidence type="ECO:0000256" key="1">
    <source>
        <dbReference type="ARBA" id="ARBA00004965"/>
    </source>
</evidence>
<feature type="binding site" evidence="11">
    <location>
        <position position="375"/>
    </location>
    <ligand>
        <name>Mg(2+)</name>
        <dbReference type="ChEBI" id="CHEBI:18420"/>
    </ligand>
</feature>
<comment type="similarity">
    <text evidence="2 9">Belongs to the eukaryotic GSH synthase family.</text>
</comment>
<keyword evidence="6 9" id="KW-0547">Nucleotide-binding</keyword>
<dbReference type="Pfam" id="PF03917">
    <property type="entry name" value="GSH_synth_ATP"/>
    <property type="match status" value="1"/>
</dbReference>
<proteinExistence type="inferred from homology"/>
<dbReference type="Proteomes" id="UP000054560">
    <property type="component" value="Unassembled WGS sequence"/>
</dbReference>
<evidence type="ECO:0000313" key="14">
    <source>
        <dbReference type="Proteomes" id="UP000054560"/>
    </source>
</evidence>
<dbReference type="PANTHER" id="PTHR11130">
    <property type="entry name" value="GLUTATHIONE SYNTHETASE"/>
    <property type="match status" value="1"/>
</dbReference>
<dbReference type="EC" id="6.3.2.3" evidence="9"/>
<evidence type="ECO:0000256" key="10">
    <source>
        <dbReference type="PIRSR" id="PIRSR001558-1"/>
    </source>
</evidence>
<accession>A0A0L0FT98</accession>
<comment type="cofactor">
    <cofactor evidence="9 11">
        <name>Mg(2+)</name>
        <dbReference type="ChEBI" id="CHEBI:18420"/>
    </cofactor>
    <text evidence="9 11">Binds 1 Mg(2+) ion per subunit.</text>
</comment>
<evidence type="ECO:0000256" key="2">
    <source>
        <dbReference type="ARBA" id="ARBA00010385"/>
    </source>
</evidence>
<keyword evidence="8 9" id="KW-0460">Magnesium</keyword>
<dbReference type="InterPro" id="IPR016185">
    <property type="entry name" value="PreATP-grasp_dom_sf"/>
</dbReference>
<comment type="pathway">
    <text evidence="1 9">Sulfur metabolism; glutathione biosynthesis; glutathione from L-cysteine and L-glutamate: step 2/2.</text>
</comment>
<dbReference type="Gene3D" id="3.30.470.20">
    <property type="entry name" value="ATP-grasp fold, B domain"/>
    <property type="match status" value="1"/>
</dbReference>
<dbReference type="InterPro" id="IPR014042">
    <property type="entry name" value="Glutathione_synthase_a-hlx"/>
</dbReference>
<reference evidence="13 14" key="1">
    <citation type="submission" date="2011-02" db="EMBL/GenBank/DDBJ databases">
        <title>The Genome Sequence of Sphaeroforma arctica JP610.</title>
        <authorList>
            <consortium name="The Broad Institute Genome Sequencing Platform"/>
            <person name="Russ C."/>
            <person name="Cuomo C."/>
            <person name="Young S.K."/>
            <person name="Zeng Q."/>
            <person name="Gargeya S."/>
            <person name="Alvarado L."/>
            <person name="Berlin A."/>
            <person name="Chapman S.B."/>
            <person name="Chen Z."/>
            <person name="Freedman E."/>
            <person name="Gellesch M."/>
            <person name="Goldberg J."/>
            <person name="Griggs A."/>
            <person name="Gujja S."/>
            <person name="Heilman E."/>
            <person name="Heiman D."/>
            <person name="Howarth C."/>
            <person name="Mehta T."/>
            <person name="Neiman D."/>
            <person name="Pearson M."/>
            <person name="Roberts A."/>
            <person name="Saif S."/>
            <person name="Shea T."/>
            <person name="Shenoy N."/>
            <person name="Sisk P."/>
            <person name="Stolte C."/>
            <person name="Sykes S."/>
            <person name="White J."/>
            <person name="Yandava C."/>
            <person name="Burger G."/>
            <person name="Gray M.W."/>
            <person name="Holland P.W.H."/>
            <person name="King N."/>
            <person name="Lang F.B.F."/>
            <person name="Roger A.J."/>
            <person name="Ruiz-Trillo I."/>
            <person name="Haas B."/>
            <person name="Nusbaum C."/>
            <person name="Birren B."/>
        </authorList>
    </citation>
    <scope>NUCLEOTIDE SEQUENCE [LARGE SCALE GENOMIC DNA]</scope>
    <source>
        <strain evidence="13 14">JP610</strain>
    </source>
</reference>